<dbReference type="InterPro" id="IPR036609">
    <property type="entry name" value="LCCL_sf"/>
</dbReference>
<organism evidence="4 5">
    <name type="scientific">Paraphoma chrysanthemicola</name>
    <dbReference type="NCBI Taxonomy" id="798071"/>
    <lineage>
        <taxon>Eukaryota</taxon>
        <taxon>Fungi</taxon>
        <taxon>Dikarya</taxon>
        <taxon>Ascomycota</taxon>
        <taxon>Pezizomycotina</taxon>
        <taxon>Dothideomycetes</taxon>
        <taxon>Pleosporomycetidae</taxon>
        <taxon>Pleosporales</taxon>
        <taxon>Pleosporineae</taxon>
        <taxon>Phaeosphaeriaceae</taxon>
        <taxon>Paraphoma</taxon>
    </lineage>
</organism>
<dbReference type="SUPFAM" id="SSF69848">
    <property type="entry name" value="LCCL domain"/>
    <property type="match status" value="1"/>
</dbReference>
<keyword evidence="5" id="KW-1185">Reference proteome</keyword>
<dbReference type="InterPro" id="IPR004043">
    <property type="entry name" value="LCCL"/>
</dbReference>
<dbReference type="PROSITE" id="PS50820">
    <property type="entry name" value="LCCL"/>
    <property type="match status" value="1"/>
</dbReference>
<dbReference type="InterPro" id="IPR051957">
    <property type="entry name" value="CRISP-LCCL_domain"/>
</dbReference>
<dbReference type="EMBL" id="JAGMVJ010000023">
    <property type="protein sequence ID" value="KAH7072506.1"/>
    <property type="molecule type" value="Genomic_DNA"/>
</dbReference>
<feature type="transmembrane region" description="Helical" evidence="2">
    <location>
        <begin position="326"/>
        <end position="344"/>
    </location>
</feature>
<keyword evidence="2" id="KW-0472">Membrane</keyword>
<evidence type="ECO:0000313" key="4">
    <source>
        <dbReference type="EMBL" id="KAH7072506.1"/>
    </source>
</evidence>
<keyword evidence="2" id="KW-1133">Transmembrane helix</keyword>
<feature type="transmembrane region" description="Helical" evidence="2">
    <location>
        <begin position="430"/>
        <end position="450"/>
    </location>
</feature>
<feature type="transmembrane region" description="Helical" evidence="2">
    <location>
        <begin position="359"/>
        <end position="376"/>
    </location>
</feature>
<feature type="transmembrane region" description="Helical" evidence="2">
    <location>
        <begin position="272"/>
        <end position="305"/>
    </location>
</feature>
<dbReference type="Proteomes" id="UP000813461">
    <property type="component" value="Unassembled WGS sequence"/>
</dbReference>
<evidence type="ECO:0000259" key="3">
    <source>
        <dbReference type="PROSITE" id="PS50820"/>
    </source>
</evidence>
<dbReference type="OrthoDB" id="441660at2759"/>
<dbReference type="PANTHER" id="PTHR31331">
    <property type="entry name" value="LCCL DOMAIN PROTEIN (AFU_ORTHOLOGUE AFUA_5G08630)"/>
    <property type="match status" value="1"/>
</dbReference>
<dbReference type="PANTHER" id="PTHR31331:SF8">
    <property type="entry name" value="LCCL DOMAIN PROTEIN (AFU_ORTHOLOGUE AFUA_5G02970)"/>
    <property type="match status" value="1"/>
</dbReference>
<name>A0A8K0QU87_9PLEO</name>
<dbReference type="Gene3D" id="2.170.130.20">
    <property type="entry name" value="LCCL-like domain"/>
    <property type="match status" value="1"/>
</dbReference>
<comment type="caution">
    <text evidence="4">The sequence shown here is derived from an EMBL/GenBank/DDBJ whole genome shotgun (WGS) entry which is preliminary data.</text>
</comment>
<feature type="domain" description="LCCL" evidence="3">
    <location>
        <begin position="190"/>
        <end position="243"/>
    </location>
</feature>
<dbReference type="AlphaFoldDB" id="A0A8K0QU87"/>
<proteinExistence type="predicted"/>
<dbReference type="SMART" id="SM00603">
    <property type="entry name" value="LCCL"/>
    <property type="match status" value="1"/>
</dbReference>
<feature type="transmembrane region" description="Helical" evidence="2">
    <location>
        <begin position="397"/>
        <end position="418"/>
    </location>
</feature>
<gene>
    <name evidence="4" type="ORF">FB567DRAFT_538285</name>
</gene>
<protein>
    <recommendedName>
        <fullName evidence="3">LCCL domain-containing protein</fullName>
    </recommendedName>
</protein>
<sequence>MMRGSSPTRKSHDSNDIDMNTIPETISSDEGALLLARDGASHDGEILPLHHQRKRRAGFRGVLYGPEPPRVHTIRPMFPTFQHIPAKLLASRRVSNKSLLVASLLVWFLLFAISLTNQFPIKDAAGEHVLNLDCVDTLWKRNNDCGIDGVNCRPFNNRTFAFRCPAKCSDVRVLNPHHVGPVDINYRPLVIGSGPYRGDSFICGSALHAGIINDAKGGCGRVSLVGKHDSFTSSKRHGIESIAFDSYFPLSFSLDSDDGFRCGTDPRSTLLFISIICTFGLAIFTASPRIFFPIFFVIFAHVSFVSDPPQASHLNITVLPDHISMFAKRLLPAVFIALLIYRKIIKPTLSGITAPVEKALLWLGGFWIGALSNYTFDWIPLARLTAHDLQHQPGAKLALATIILVLVIIIVGQAHAFWLEGRLPQYLRLYAIFIGAILLALAIPGVNLRIHHYILALLLLPGTNLQTRPSLLYQGILLGLFVNGVARWDFDSVLQTSEALRGDALLESSTPVSFWPNISTGAEGLFATFQWNPPMQMFDGISVLVNDVERGRVFSDDEQNWTSKRFEWSRPPSLEADEYFRWAYLKNGRTLDYSNAGTLFGNGTWHPETIE</sequence>
<evidence type="ECO:0000313" key="5">
    <source>
        <dbReference type="Proteomes" id="UP000813461"/>
    </source>
</evidence>
<evidence type="ECO:0000256" key="2">
    <source>
        <dbReference type="SAM" id="Phobius"/>
    </source>
</evidence>
<accession>A0A8K0QU87</accession>
<reference evidence="4" key="1">
    <citation type="journal article" date="2021" name="Nat. Commun.">
        <title>Genetic determinants of endophytism in the Arabidopsis root mycobiome.</title>
        <authorList>
            <person name="Mesny F."/>
            <person name="Miyauchi S."/>
            <person name="Thiergart T."/>
            <person name="Pickel B."/>
            <person name="Atanasova L."/>
            <person name="Karlsson M."/>
            <person name="Huettel B."/>
            <person name="Barry K.W."/>
            <person name="Haridas S."/>
            <person name="Chen C."/>
            <person name="Bauer D."/>
            <person name="Andreopoulos W."/>
            <person name="Pangilinan J."/>
            <person name="LaButti K."/>
            <person name="Riley R."/>
            <person name="Lipzen A."/>
            <person name="Clum A."/>
            <person name="Drula E."/>
            <person name="Henrissat B."/>
            <person name="Kohler A."/>
            <person name="Grigoriev I.V."/>
            <person name="Martin F.M."/>
            <person name="Hacquard S."/>
        </authorList>
    </citation>
    <scope>NUCLEOTIDE SEQUENCE</scope>
    <source>
        <strain evidence="4">MPI-SDFR-AT-0120</strain>
    </source>
</reference>
<feature type="transmembrane region" description="Helical" evidence="2">
    <location>
        <begin position="98"/>
        <end position="115"/>
    </location>
</feature>
<dbReference type="Pfam" id="PF03815">
    <property type="entry name" value="LCCL"/>
    <property type="match status" value="1"/>
</dbReference>
<evidence type="ECO:0000256" key="1">
    <source>
        <dbReference type="SAM" id="MobiDB-lite"/>
    </source>
</evidence>
<keyword evidence="2" id="KW-0812">Transmembrane</keyword>
<feature type="region of interest" description="Disordered" evidence="1">
    <location>
        <begin position="1"/>
        <end position="23"/>
    </location>
</feature>